<organism evidence="1 2">
    <name type="scientific">Xylanibacter muris</name>
    <dbReference type="NCBI Taxonomy" id="2736290"/>
    <lineage>
        <taxon>Bacteria</taxon>
        <taxon>Pseudomonadati</taxon>
        <taxon>Bacteroidota</taxon>
        <taxon>Bacteroidia</taxon>
        <taxon>Bacteroidales</taxon>
        <taxon>Prevotellaceae</taxon>
        <taxon>Xylanibacter</taxon>
    </lineage>
</organism>
<evidence type="ECO:0008006" key="3">
    <source>
        <dbReference type="Google" id="ProtNLM"/>
    </source>
</evidence>
<name>A0ABX2AJB2_9BACT</name>
<evidence type="ECO:0000313" key="2">
    <source>
        <dbReference type="Proteomes" id="UP000714420"/>
    </source>
</evidence>
<dbReference type="InterPro" id="IPR027417">
    <property type="entry name" value="P-loop_NTPase"/>
</dbReference>
<gene>
    <name evidence="1" type="ORF">HPS56_02440</name>
</gene>
<dbReference type="Proteomes" id="UP000714420">
    <property type="component" value="Unassembled WGS sequence"/>
</dbReference>
<evidence type="ECO:0000313" key="1">
    <source>
        <dbReference type="EMBL" id="NPD91218.1"/>
    </source>
</evidence>
<keyword evidence="2" id="KW-1185">Reference proteome</keyword>
<proteinExistence type="predicted"/>
<dbReference type="SUPFAM" id="SSF52540">
    <property type="entry name" value="P-loop containing nucleoside triphosphate hydrolases"/>
    <property type="match status" value="1"/>
</dbReference>
<protein>
    <recommendedName>
        <fullName evidence="3">ATP-binding protein</fullName>
    </recommendedName>
</protein>
<sequence length="533" mass="60819">MDYISKIEQGLFSDTYLGDAKVKLAKLAKLEVQDEWDKLSNSTDVNAINDFVNKWEYIENFINRRGGNFDSNELDDARNKIEIIANGTIVEDFNNLKAIDDDYKRVTEINAFIQKYARNSSKTAKDYIDKASELLQWTQENIASREAWYKAKESDTIKDYVSFISQYPSCRYREEADERIKQMKGDLLTDIKRFPFNYKREDMFEYINSKTLTYDDLVTKSYILTDKGYNHIMRYPHLWDEQRALPVSSLENPHSQEGNTDIYFFGVPGSGKTCVLAGLMSLSGQLGFDFDPRGEGGGGPYATELCNYARSSMLPPKTDQTFIQVIDCTIDDEEHNSHNISIIEMGGEKTRDFAFMQNATSLEDLGPGAAGLLQNDNNKVLFFVIDPTNEKYVVMDDGSEQLIKQDNVLNCVASLLAKNDKLMKKVTAIHIILTKSDTLGEYADAHVIEDRLTQQGYKAVMSRIKKICETYDINKATGFQVGLFPFCVGKFMPGDVYTFDETDSLKILRVIQANTTAVRQKTWGERLKEWFNS</sequence>
<comment type="caution">
    <text evidence="1">The sequence shown here is derived from an EMBL/GenBank/DDBJ whole genome shotgun (WGS) entry which is preliminary data.</text>
</comment>
<accession>A0ABX2AJB2</accession>
<dbReference type="EMBL" id="JABKKF010000002">
    <property type="protein sequence ID" value="NPD91218.1"/>
    <property type="molecule type" value="Genomic_DNA"/>
</dbReference>
<dbReference type="RefSeq" id="WP_172273337.1">
    <property type="nucleotide sequence ID" value="NZ_CASGMU010000002.1"/>
</dbReference>
<reference evidence="1 2" key="1">
    <citation type="submission" date="2020-05" db="EMBL/GenBank/DDBJ databases">
        <title>Distinct polysaccharide utilization as determinants for interspecies competition between intestinal Prevotella spp.</title>
        <authorList>
            <person name="Galvez E.J.C."/>
            <person name="Iljazovic A."/>
            <person name="Strowig T."/>
        </authorList>
    </citation>
    <scope>NUCLEOTIDE SEQUENCE [LARGE SCALE GENOMIC DNA]</scope>
    <source>
        <strain evidence="1 2">PMUR</strain>
    </source>
</reference>